<name>D6TDT2_KTERA</name>
<dbReference type="AlphaFoldDB" id="D6TDT2"/>
<dbReference type="Proteomes" id="UP000004508">
    <property type="component" value="Unassembled WGS sequence"/>
</dbReference>
<dbReference type="EMBL" id="ADVG01000001">
    <property type="protein sequence ID" value="EFH90214.1"/>
    <property type="molecule type" value="Genomic_DNA"/>
</dbReference>
<organism evidence="1 2">
    <name type="scientific">Ktedonobacter racemifer DSM 44963</name>
    <dbReference type="NCBI Taxonomy" id="485913"/>
    <lineage>
        <taxon>Bacteria</taxon>
        <taxon>Bacillati</taxon>
        <taxon>Chloroflexota</taxon>
        <taxon>Ktedonobacteria</taxon>
        <taxon>Ktedonobacterales</taxon>
        <taxon>Ktedonobacteraceae</taxon>
        <taxon>Ktedonobacter</taxon>
    </lineage>
</organism>
<evidence type="ECO:0000313" key="2">
    <source>
        <dbReference type="Proteomes" id="UP000004508"/>
    </source>
</evidence>
<dbReference type="STRING" id="485913.Krac_11825"/>
<comment type="caution">
    <text evidence="1">The sequence shown here is derived from an EMBL/GenBank/DDBJ whole genome shotgun (WGS) entry which is preliminary data.</text>
</comment>
<reference evidence="1 2" key="1">
    <citation type="journal article" date="2011" name="Stand. Genomic Sci.">
        <title>Non-contiguous finished genome sequence and contextual data of the filamentous soil bacterium Ktedonobacter racemifer type strain (SOSP1-21).</title>
        <authorList>
            <person name="Chang Y.J."/>
            <person name="Land M."/>
            <person name="Hauser L."/>
            <person name="Chertkov O."/>
            <person name="Del Rio T.G."/>
            <person name="Nolan M."/>
            <person name="Copeland A."/>
            <person name="Tice H."/>
            <person name="Cheng J.F."/>
            <person name="Lucas S."/>
            <person name="Han C."/>
            <person name="Goodwin L."/>
            <person name="Pitluck S."/>
            <person name="Ivanova N."/>
            <person name="Ovchinikova G."/>
            <person name="Pati A."/>
            <person name="Chen A."/>
            <person name="Palaniappan K."/>
            <person name="Mavromatis K."/>
            <person name="Liolios K."/>
            <person name="Brettin T."/>
            <person name="Fiebig A."/>
            <person name="Rohde M."/>
            <person name="Abt B."/>
            <person name="Goker M."/>
            <person name="Detter J.C."/>
            <person name="Woyke T."/>
            <person name="Bristow J."/>
            <person name="Eisen J.A."/>
            <person name="Markowitz V."/>
            <person name="Hugenholtz P."/>
            <person name="Kyrpides N.C."/>
            <person name="Klenk H.P."/>
            <person name="Lapidus A."/>
        </authorList>
    </citation>
    <scope>NUCLEOTIDE SEQUENCE [LARGE SCALE GENOMIC DNA]</scope>
    <source>
        <strain evidence="2">DSM 44963</strain>
    </source>
</reference>
<evidence type="ECO:0000313" key="1">
    <source>
        <dbReference type="EMBL" id="EFH90214.1"/>
    </source>
</evidence>
<accession>D6TDT2</accession>
<proteinExistence type="predicted"/>
<keyword evidence="2" id="KW-1185">Reference proteome</keyword>
<dbReference type="InParanoid" id="D6TDT2"/>
<gene>
    <name evidence="1" type="ORF">Krac_11825</name>
</gene>
<protein>
    <submittedName>
        <fullName evidence="1">Uncharacterized protein</fullName>
    </submittedName>
</protein>
<sequence>MTAVMAVWRCQTAITAVITSPSFPQIVMQFIDIYLLVSYNREA</sequence>